<sequence length="57" mass="7028">SNDELPSDREDEQEKMLQTFKQQQQERQGPHQTLIQQRQHEFADIEWLRRQLAHWAN</sequence>
<name>A0A6A6ZCJ5_9PLEO</name>
<dbReference type="Proteomes" id="UP000799424">
    <property type="component" value="Unassembled WGS sequence"/>
</dbReference>
<keyword evidence="3" id="KW-1185">Reference proteome</keyword>
<feature type="compositionally biased region" description="Basic and acidic residues" evidence="1">
    <location>
        <begin position="1"/>
        <end position="15"/>
    </location>
</feature>
<gene>
    <name evidence="2" type="ORF">CC86DRAFT_310133</name>
</gene>
<dbReference type="EMBL" id="MU006278">
    <property type="protein sequence ID" value="KAF2818034.1"/>
    <property type="molecule type" value="Genomic_DNA"/>
</dbReference>
<dbReference type="OrthoDB" id="10466591at2759"/>
<evidence type="ECO:0000256" key="1">
    <source>
        <dbReference type="SAM" id="MobiDB-lite"/>
    </source>
</evidence>
<protein>
    <submittedName>
        <fullName evidence="2">Uncharacterized protein</fullName>
    </submittedName>
</protein>
<feature type="compositionally biased region" description="Polar residues" evidence="1">
    <location>
        <begin position="19"/>
        <end position="32"/>
    </location>
</feature>
<dbReference type="AlphaFoldDB" id="A0A6A6ZCJ5"/>
<evidence type="ECO:0000313" key="2">
    <source>
        <dbReference type="EMBL" id="KAF2818034.1"/>
    </source>
</evidence>
<feature type="non-terminal residue" evidence="2">
    <location>
        <position position="1"/>
    </location>
</feature>
<feature type="region of interest" description="Disordered" evidence="1">
    <location>
        <begin position="1"/>
        <end position="32"/>
    </location>
</feature>
<reference evidence="2" key="1">
    <citation type="journal article" date="2020" name="Stud. Mycol.">
        <title>101 Dothideomycetes genomes: a test case for predicting lifestyles and emergence of pathogens.</title>
        <authorList>
            <person name="Haridas S."/>
            <person name="Albert R."/>
            <person name="Binder M."/>
            <person name="Bloem J."/>
            <person name="Labutti K."/>
            <person name="Salamov A."/>
            <person name="Andreopoulos B."/>
            <person name="Baker S."/>
            <person name="Barry K."/>
            <person name="Bills G."/>
            <person name="Bluhm B."/>
            <person name="Cannon C."/>
            <person name="Castanera R."/>
            <person name="Culley D."/>
            <person name="Daum C."/>
            <person name="Ezra D."/>
            <person name="Gonzalez J."/>
            <person name="Henrissat B."/>
            <person name="Kuo A."/>
            <person name="Liang C."/>
            <person name="Lipzen A."/>
            <person name="Lutzoni F."/>
            <person name="Magnuson J."/>
            <person name="Mondo S."/>
            <person name="Nolan M."/>
            <person name="Ohm R."/>
            <person name="Pangilinan J."/>
            <person name="Park H.-J."/>
            <person name="Ramirez L."/>
            <person name="Alfaro M."/>
            <person name="Sun H."/>
            <person name="Tritt A."/>
            <person name="Yoshinaga Y."/>
            <person name="Zwiers L.-H."/>
            <person name="Turgeon B."/>
            <person name="Goodwin S."/>
            <person name="Spatafora J."/>
            <person name="Crous P."/>
            <person name="Grigoriev I."/>
        </authorList>
    </citation>
    <scope>NUCLEOTIDE SEQUENCE</scope>
    <source>
        <strain evidence="2">CBS 113818</strain>
    </source>
</reference>
<organism evidence="2 3">
    <name type="scientific">Ophiobolus disseminans</name>
    <dbReference type="NCBI Taxonomy" id="1469910"/>
    <lineage>
        <taxon>Eukaryota</taxon>
        <taxon>Fungi</taxon>
        <taxon>Dikarya</taxon>
        <taxon>Ascomycota</taxon>
        <taxon>Pezizomycotina</taxon>
        <taxon>Dothideomycetes</taxon>
        <taxon>Pleosporomycetidae</taxon>
        <taxon>Pleosporales</taxon>
        <taxon>Pleosporineae</taxon>
        <taxon>Phaeosphaeriaceae</taxon>
        <taxon>Ophiobolus</taxon>
    </lineage>
</organism>
<proteinExistence type="predicted"/>
<accession>A0A6A6ZCJ5</accession>
<evidence type="ECO:0000313" key="3">
    <source>
        <dbReference type="Proteomes" id="UP000799424"/>
    </source>
</evidence>